<dbReference type="AlphaFoldDB" id="A0A0F9IB21"/>
<accession>A0A0F9IB21</accession>
<dbReference type="InterPro" id="IPR004843">
    <property type="entry name" value="Calcineurin-like_PHP"/>
</dbReference>
<keyword evidence="2" id="KW-0378">Hydrolase</keyword>
<evidence type="ECO:0000259" key="5">
    <source>
        <dbReference type="Pfam" id="PF00149"/>
    </source>
</evidence>
<protein>
    <recommendedName>
        <fullName evidence="5">Calcineurin-like phosphoesterase domain-containing protein</fullName>
    </recommendedName>
</protein>
<dbReference type="Pfam" id="PF00149">
    <property type="entry name" value="Metallophos"/>
    <property type="match status" value="1"/>
</dbReference>
<dbReference type="PANTHER" id="PTHR42988:SF2">
    <property type="entry name" value="CYCLIC NUCLEOTIDE PHOSPHODIESTERASE CBUA0032-RELATED"/>
    <property type="match status" value="1"/>
</dbReference>
<dbReference type="EMBL" id="LAZR01014564">
    <property type="protein sequence ID" value="KKM16934.1"/>
    <property type="molecule type" value="Genomic_DNA"/>
</dbReference>
<evidence type="ECO:0000256" key="4">
    <source>
        <dbReference type="ARBA" id="ARBA00025742"/>
    </source>
</evidence>
<sequence length="272" mass="30250">MESSLQQHKQFAHNATRVVQLSDCHLGADQSFMLAGINTFHSFTQSLSEIEGSLKKPALIAVTGDIASAGDPQTYQLFSNAMSSSQLPYAWLPGNHDDFSLMKTSALQPFTRFVELGNWVAIFLVSAVPGEVYGEISGTELNELDSLLKQFEDRNIVLFVHHPPAPISCKWLDQQRITNSEQFGDLIAQHENVRALFSGHVHQENESIWQGLPVYSVPSTCFQFACGSDTFELSDLPPGYRWIDLYPDGSIQTGVERLSYDMGKVDHSCLGY</sequence>
<dbReference type="GO" id="GO:0004112">
    <property type="term" value="F:cyclic-nucleotide phosphodiesterase activity"/>
    <property type="evidence" value="ECO:0007669"/>
    <property type="project" value="InterPro"/>
</dbReference>
<dbReference type="InterPro" id="IPR026575">
    <property type="entry name" value="GpdQ/CpdA-like"/>
</dbReference>
<name>A0A0F9IB21_9ZZZZ</name>
<evidence type="ECO:0000256" key="2">
    <source>
        <dbReference type="ARBA" id="ARBA00022801"/>
    </source>
</evidence>
<dbReference type="InterPro" id="IPR029052">
    <property type="entry name" value="Metallo-depent_PP-like"/>
</dbReference>
<evidence type="ECO:0000256" key="1">
    <source>
        <dbReference type="ARBA" id="ARBA00022723"/>
    </source>
</evidence>
<keyword evidence="1" id="KW-0479">Metal-binding</keyword>
<comment type="caution">
    <text evidence="6">The sequence shown here is derived from an EMBL/GenBank/DDBJ whole genome shotgun (WGS) entry which is preliminary data.</text>
</comment>
<comment type="similarity">
    <text evidence="4">Belongs to the cyclic nucleotide phosphodiesterase class-III family.</text>
</comment>
<evidence type="ECO:0000256" key="3">
    <source>
        <dbReference type="ARBA" id="ARBA00023004"/>
    </source>
</evidence>
<gene>
    <name evidence="6" type="ORF">LCGC14_1680840</name>
</gene>
<dbReference type="CDD" id="cd07402">
    <property type="entry name" value="MPP_GpdQ"/>
    <property type="match status" value="1"/>
</dbReference>
<dbReference type="InterPro" id="IPR050884">
    <property type="entry name" value="CNP_phosphodiesterase-III"/>
</dbReference>
<feature type="domain" description="Calcineurin-like phosphoesterase" evidence="5">
    <location>
        <begin position="17"/>
        <end position="203"/>
    </location>
</feature>
<organism evidence="6">
    <name type="scientific">marine sediment metagenome</name>
    <dbReference type="NCBI Taxonomy" id="412755"/>
    <lineage>
        <taxon>unclassified sequences</taxon>
        <taxon>metagenomes</taxon>
        <taxon>ecological metagenomes</taxon>
    </lineage>
</organism>
<keyword evidence="3" id="KW-0408">Iron</keyword>
<dbReference type="GO" id="GO:0046872">
    <property type="term" value="F:metal ion binding"/>
    <property type="evidence" value="ECO:0007669"/>
    <property type="project" value="UniProtKB-KW"/>
</dbReference>
<evidence type="ECO:0000313" key="6">
    <source>
        <dbReference type="EMBL" id="KKM16934.1"/>
    </source>
</evidence>
<dbReference type="SUPFAM" id="SSF56300">
    <property type="entry name" value="Metallo-dependent phosphatases"/>
    <property type="match status" value="1"/>
</dbReference>
<reference evidence="6" key="1">
    <citation type="journal article" date="2015" name="Nature">
        <title>Complex archaea that bridge the gap between prokaryotes and eukaryotes.</title>
        <authorList>
            <person name="Spang A."/>
            <person name="Saw J.H."/>
            <person name="Jorgensen S.L."/>
            <person name="Zaremba-Niedzwiedzka K."/>
            <person name="Martijn J."/>
            <person name="Lind A.E."/>
            <person name="van Eijk R."/>
            <person name="Schleper C."/>
            <person name="Guy L."/>
            <person name="Ettema T.J."/>
        </authorList>
    </citation>
    <scope>NUCLEOTIDE SEQUENCE</scope>
</reference>
<proteinExistence type="inferred from homology"/>
<dbReference type="PANTHER" id="PTHR42988">
    <property type="entry name" value="PHOSPHOHYDROLASE"/>
    <property type="match status" value="1"/>
</dbReference>
<dbReference type="Gene3D" id="3.60.21.10">
    <property type="match status" value="1"/>
</dbReference>